<keyword evidence="3" id="KW-0143">Chaperone</keyword>
<evidence type="ECO:0000313" key="4">
    <source>
        <dbReference type="EMBL" id="KZP01984.1"/>
    </source>
</evidence>
<dbReference type="GO" id="GO:0034663">
    <property type="term" value="C:endoplasmic reticulum chaperone complex"/>
    <property type="evidence" value="ECO:0007669"/>
    <property type="project" value="TreeGrafter"/>
</dbReference>
<dbReference type="Proteomes" id="UP000076532">
    <property type="component" value="Unassembled WGS sequence"/>
</dbReference>
<dbReference type="OrthoDB" id="10262720at2759"/>
<keyword evidence="5" id="KW-1185">Reference proteome</keyword>
<protein>
    <recommendedName>
        <fullName evidence="6">Actin-like ATPase domain-containing protein</fullName>
    </recommendedName>
</protein>
<dbReference type="GO" id="GO:0030968">
    <property type="term" value="P:endoplasmic reticulum unfolded protein response"/>
    <property type="evidence" value="ECO:0007669"/>
    <property type="project" value="TreeGrafter"/>
</dbReference>
<dbReference type="STRING" id="436010.A0A167SJM6"/>
<accession>A0A167SJM6</accession>
<dbReference type="Pfam" id="PF00012">
    <property type="entry name" value="HSP70"/>
    <property type="match status" value="1"/>
</dbReference>
<dbReference type="PANTHER" id="PTHR45639">
    <property type="entry name" value="HSC70CB, ISOFORM G-RELATED"/>
    <property type="match status" value="1"/>
</dbReference>
<keyword evidence="1" id="KW-0547">Nucleotide-binding</keyword>
<dbReference type="GO" id="GO:0005524">
    <property type="term" value="F:ATP binding"/>
    <property type="evidence" value="ECO:0007669"/>
    <property type="project" value="UniProtKB-KW"/>
</dbReference>
<name>A0A167SJM6_9AGAM</name>
<reference evidence="4 5" key="1">
    <citation type="journal article" date="2016" name="Mol. Biol. Evol.">
        <title>Comparative Genomics of Early-Diverging Mushroom-Forming Fungi Provides Insights into the Origins of Lignocellulose Decay Capabilities.</title>
        <authorList>
            <person name="Nagy L.G."/>
            <person name="Riley R."/>
            <person name="Tritt A."/>
            <person name="Adam C."/>
            <person name="Daum C."/>
            <person name="Floudas D."/>
            <person name="Sun H."/>
            <person name="Yadav J.S."/>
            <person name="Pangilinan J."/>
            <person name="Larsson K.H."/>
            <person name="Matsuura K."/>
            <person name="Barry K."/>
            <person name="Labutti K."/>
            <person name="Kuo R."/>
            <person name="Ohm R.A."/>
            <person name="Bhattacharya S.S."/>
            <person name="Shirouzu T."/>
            <person name="Yoshinaga Y."/>
            <person name="Martin F.M."/>
            <person name="Grigoriev I.V."/>
            <person name="Hibbett D.S."/>
        </authorList>
    </citation>
    <scope>NUCLEOTIDE SEQUENCE [LARGE SCALE GENOMIC DNA]</scope>
    <source>
        <strain evidence="4 5">CBS 109695</strain>
    </source>
</reference>
<evidence type="ECO:0000256" key="1">
    <source>
        <dbReference type="ARBA" id="ARBA00022741"/>
    </source>
</evidence>
<dbReference type="InterPro" id="IPR013126">
    <property type="entry name" value="Hsp_70_fam"/>
</dbReference>
<evidence type="ECO:0000313" key="5">
    <source>
        <dbReference type="Proteomes" id="UP000076532"/>
    </source>
</evidence>
<proteinExistence type="predicted"/>
<evidence type="ECO:0000256" key="2">
    <source>
        <dbReference type="ARBA" id="ARBA00022840"/>
    </source>
</evidence>
<dbReference type="GO" id="GO:0140662">
    <property type="term" value="F:ATP-dependent protein folding chaperone"/>
    <property type="evidence" value="ECO:0007669"/>
    <property type="project" value="InterPro"/>
</dbReference>
<sequence>AAFASVLAIDYGSDWIKASLMKPGVPFDVLLNKDSKRKIQASVGWKKTDQLFGSDAYSIVYPTGRLERDHIVDALELGGLRIFALFNDGTAVAVNYAMTRAFPAPEYHVIYDAGASSVRATVVQFSSEGAGKGKAADTQITVAGVGYNREIGGTEMDRRLRDILVNEFNAKHKKDIRADRLLRE</sequence>
<dbReference type="Gene3D" id="3.90.640.10">
    <property type="entry name" value="Actin, Chain A, domain 4"/>
    <property type="match status" value="1"/>
</dbReference>
<dbReference type="AlphaFoldDB" id="A0A167SJM6"/>
<organism evidence="4 5">
    <name type="scientific">Athelia psychrophila</name>
    <dbReference type="NCBI Taxonomy" id="1759441"/>
    <lineage>
        <taxon>Eukaryota</taxon>
        <taxon>Fungi</taxon>
        <taxon>Dikarya</taxon>
        <taxon>Basidiomycota</taxon>
        <taxon>Agaricomycotina</taxon>
        <taxon>Agaricomycetes</taxon>
        <taxon>Agaricomycetidae</taxon>
        <taxon>Atheliales</taxon>
        <taxon>Atheliaceae</taxon>
        <taxon>Athelia</taxon>
    </lineage>
</organism>
<keyword evidence="2" id="KW-0067">ATP-binding</keyword>
<evidence type="ECO:0000256" key="3">
    <source>
        <dbReference type="ARBA" id="ARBA00023186"/>
    </source>
</evidence>
<evidence type="ECO:0008006" key="6">
    <source>
        <dbReference type="Google" id="ProtNLM"/>
    </source>
</evidence>
<feature type="non-terminal residue" evidence="4">
    <location>
        <position position="1"/>
    </location>
</feature>
<dbReference type="InterPro" id="IPR043129">
    <property type="entry name" value="ATPase_NBD"/>
</dbReference>
<gene>
    <name evidence="4" type="ORF">FIBSPDRAFT_906269</name>
</gene>
<dbReference type="PANTHER" id="PTHR45639:SF3">
    <property type="entry name" value="HYPOXIA UP-REGULATED PROTEIN 1"/>
    <property type="match status" value="1"/>
</dbReference>
<dbReference type="EMBL" id="KV419250">
    <property type="protein sequence ID" value="KZP01984.1"/>
    <property type="molecule type" value="Genomic_DNA"/>
</dbReference>
<dbReference type="Gene3D" id="3.30.420.40">
    <property type="match status" value="3"/>
</dbReference>
<dbReference type="SUPFAM" id="SSF53067">
    <property type="entry name" value="Actin-like ATPase domain"/>
    <property type="match status" value="2"/>
</dbReference>